<comment type="caution">
    <text evidence="2">The sequence shown here is derived from an EMBL/GenBank/DDBJ whole genome shotgun (WGS) entry which is preliminary data.</text>
</comment>
<evidence type="ECO:0000313" key="3">
    <source>
        <dbReference type="Proteomes" id="UP001200642"/>
    </source>
</evidence>
<keyword evidence="3" id="KW-1185">Reference proteome</keyword>
<feature type="transmembrane region" description="Helical" evidence="1">
    <location>
        <begin position="12"/>
        <end position="30"/>
    </location>
</feature>
<dbReference type="EMBL" id="JAIRBC010000004">
    <property type="protein sequence ID" value="MCG2459895.1"/>
    <property type="molecule type" value="Genomic_DNA"/>
</dbReference>
<evidence type="ECO:0000313" key="2">
    <source>
        <dbReference type="EMBL" id="MCG2459895.1"/>
    </source>
</evidence>
<keyword evidence="1" id="KW-1133">Transmembrane helix</keyword>
<reference evidence="2" key="1">
    <citation type="submission" date="2023-02" db="EMBL/GenBank/DDBJ databases">
        <title>Genome of Flavobacteriaceae gen. nov. sp. strain F89.</title>
        <authorList>
            <person name="Wang Y."/>
        </authorList>
    </citation>
    <scope>NUCLEOTIDE SEQUENCE</scope>
    <source>
        <strain evidence="2">F89</strain>
    </source>
</reference>
<evidence type="ECO:0008006" key="4">
    <source>
        <dbReference type="Google" id="ProtNLM"/>
    </source>
</evidence>
<sequence>MSLNIFNTLPFWSIYLLIMMIILLSVRGGIVFAKSKKKTVLNEDGSTINTMVGAILGLLAFILAFTFNLSSSRFDARKHLFLEEVNSIETSWLRAGLVEQPFSKELQNALVKYVEIRIQLVKNPQSVLEVIDKSQEIQKTIWSLIKEMNDKKIGDPLINSLLIDAINDMFDDQTKREAVGLIDHIPNLIWIALFSLIIISMFAVGYLHGKSEGVNWVMVLALALSFAVIIIIIVELDSPNGLIRINNQILFEMYDRINIK</sequence>
<proteinExistence type="predicted"/>
<gene>
    <name evidence="2" type="ORF">K8352_03985</name>
</gene>
<feature type="transmembrane region" description="Helical" evidence="1">
    <location>
        <begin position="213"/>
        <end position="234"/>
    </location>
</feature>
<keyword evidence="1" id="KW-0472">Membrane</keyword>
<evidence type="ECO:0000256" key="1">
    <source>
        <dbReference type="SAM" id="Phobius"/>
    </source>
</evidence>
<dbReference type="AlphaFoldDB" id="A0AAE3ESZ0"/>
<name>A0AAE3ESZ0_9FLAO</name>
<feature type="transmembrane region" description="Helical" evidence="1">
    <location>
        <begin position="50"/>
        <end position="69"/>
    </location>
</feature>
<accession>A0AAE3ESZ0</accession>
<organism evidence="2 3">
    <name type="scientific">Cerina litoralis</name>
    <dbReference type="NCBI Taxonomy" id="2874477"/>
    <lineage>
        <taxon>Bacteria</taxon>
        <taxon>Pseudomonadati</taxon>
        <taxon>Bacteroidota</taxon>
        <taxon>Flavobacteriia</taxon>
        <taxon>Flavobacteriales</taxon>
        <taxon>Flavobacteriaceae</taxon>
        <taxon>Cerina</taxon>
    </lineage>
</organism>
<dbReference type="InterPro" id="IPR025333">
    <property type="entry name" value="DUF4239"/>
</dbReference>
<protein>
    <recommendedName>
        <fullName evidence="4">DUF4239 domain-containing protein</fullName>
    </recommendedName>
</protein>
<dbReference type="RefSeq" id="WP_317901037.1">
    <property type="nucleotide sequence ID" value="NZ_JAIRBC010000004.1"/>
</dbReference>
<dbReference type="Proteomes" id="UP001200642">
    <property type="component" value="Unassembled WGS sequence"/>
</dbReference>
<feature type="transmembrane region" description="Helical" evidence="1">
    <location>
        <begin position="185"/>
        <end position="207"/>
    </location>
</feature>
<keyword evidence="1" id="KW-0812">Transmembrane</keyword>
<dbReference type="Pfam" id="PF14023">
    <property type="entry name" value="Bestrophin-like"/>
    <property type="match status" value="1"/>
</dbReference>